<dbReference type="AlphaFoldDB" id="A0AAV7I9H9"/>
<keyword evidence="2" id="KW-1185">Reference proteome</keyword>
<proteinExistence type="predicted"/>
<accession>A0AAV7I9H9</accession>
<organism evidence="1 2">
    <name type="scientific">Cotesia glomerata</name>
    <name type="common">Lepidopteran parasitic wasp</name>
    <name type="synonym">Apanteles glomeratus</name>
    <dbReference type="NCBI Taxonomy" id="32391"/>
    <lineage>
        <taxon>Eukaryota</taxon>
        <taxon>Metazoa</taxon>
        <taxon>Ecdysozoa</taxon>
        <taxon>Arthropoda</taxon>
        <taxon>Hexapoda</taxon>
        <taxon>Insecta</taxon>
        <taxon>Pterygota</taxon>
        <taxon>Neoptera</taxon>
        <taxon>Endopterygota</taxon>
        <taxon>Hymenoptera</taxon>
        <taxon>Apocrita</taxon>
        <taxon>Ichneumonoidea</taxon>
        <taxon>Braconidae</taxon>
        <taxon>Microgastrinae</taxon>
        <taxon>Cotesia</taxon>
    </lineage>
</organism>
<protein>
    <submittedName>
        <fullName evidence="1">Uncharacterized protein</fullName>
    </submittedName>
</protein>
<sequence length="204" mass="23978">MLGITSGNQPHDQEDLIALEKLARARNLGFSEKEAQPKIYLQELQEFKAEQQMPDKEALSLVKALFAKKTHIQWLRLSSHRLTIWEDFVNLRLLYILFNLEQTQRSECGRFTINTKQLTRKLSRRENFIRRQGSDYRQNKNGGRRINYAVDVRNSDFNRCPKVRIPLKPPNHCECNPETKSFTSQFNMTLNSNLEYDDSTDKLT</sequence>
<comment type="caution">
    <text evidence="1">The sequence shown here is derived from an EMBL/GenBank/DDBJ whole genome shotgun (WGS) entry which is preliminary data.</text>
</comment>
<name>A0AAV7I9H9_COTGL</name>
<dbReference type="Proteomes" id="UP000826195">
    <property type="component" value="Unassembled WGS sequence"/>
</dbReference>
<gene>
    <name evidence="1" type="ORF">KQX54_014089</name>
</gene>
<dbReference type="EMBL" id="JAHXZJ010002237">
    <property type="protein sequence ID" value="KAH0546711.1"/>
    <property type="molecule type" value="Genomic_DNA"/>
</dbReference>
<evidence type="ECO:0000313" key="1">
    <source>
        <dbReference type="EMBL" id="KAH0546711.1"/>
    </source>
</evidence>
<evidence type="ECO:0000313" key="2">
    <source>
        <dbReference type="Proteomes" id="UP000826195"/>
    </source>
</evidence>
<reference evidence="1 2" key="1">
    <citation type="journal article" date="2021" name="J. Hered.">
        <title>A chromosome-level genome assembly of the parasitoid wasp, Cotesia glomerata (Hymenoptera: Braconidae).</title>
        <authorList>
            <person name="Pinto B.J."/>
            <person name="Weis J.J."/>
            <person name="Gamble T."/>
            <person name="Ode P.J."/>
            <person name="Paul R."/>
            <person name="Zaspel J.M."/>
        </authorList>
    </citation>
    <scope>NUCLEOTIDE SEQUENCE [LARGE SCALE GENOMIC DNA]</scope>
    <source>
        <strain evidence="1">CgM1</strain>
    </source>
</reference>